<dbReference type="SUPFAM" id="SSF55486">
    <property type="entry name" value="Metalloproteases ('zincins'), catalytic domain"/>
    <property type="match status" value="1"/>
</dbReference>
<accession>A0AAR5PTM1</accession>
<dbReference type="AlphaFoldDB" id="A0AAR5PTM1"/>
<evidence type="ECO:0000256" key="2">
    <source>
        <dbReference type="SAM" id="Phobius"/>
    </source>
</evidence>
<keyword evidence="4" id="KW-1185">Reference proteome</keyword>
<feature type="compositionally biased region" description="Basic and acidic residues" evidence="1">
    <location>
        <begin position="38"/>
        <end position="52"/>
    </location>
</feature>
<protein>
    <recommendedName>
        <fullName evidence="5">Peptidase M13 N-terminal domain-containing protein</fullName>
    </recommendedName>
</protein>
<dbReference type="PROSITE" id="PS51885">
    <property type="entry name" value="NEPRILYSIN"/>
    <property type="match status" value="1"/>
</dbReference>
<dbReference type="GeneID" id="109540362"/>
<keyword evidence="2" id="KW-0472">Membrane</keyword>
<evidence type="ECO:0000313" key="4">
    <source>
        <dbReference type="Proteomes" id="UP000019118"/>
    </source>
</evidence>
<dbReference type="Gene3D" id="3.40.390.10">
    <property type="entry name" value="Collagenase (Catalytic Domain)"/>
    <property type="match status" value="1"/>
</dbReference>
<keyword evidence="2" id="KW-1133">Transmembrane helix</keyword>
<sequence length="906" mass="104178">MWKKNSPAERPQVFCIAIRKRSNSLPDPSGWANVLPPDKSDLLRREEDEKTSSESSSGEARGIQVEFLKHENVASEMMRSNAEEYFLSRGLVNRPRSSLHTPESGPSSRPETSPQPPRRNSIPRVLRTGSVSPPAEEIQPGASRVSLQSGPHARKNLIAFAFGYPTDSHWIGSGAAPQAARTEQSHESRQECCCWNRPKYMSNVCVTATVVILFMATVCCISLYLRFIAQPVVITTIDYHEQNSIITPTYFANINTTENPCENFHLFACRSKRNRWINGDLKKPFQKHIETLISRSIKTILTMDFNKHGLPISASHKNLQAFYKACRVVHERNPTGIEKEKSHPKYWQMADPVTGWEAAGTRKGNWDVITLNAIENGFYPFVFVNLTTVTSENGEIKFKVEPSQVFNRYASVWMNIKPLMGSVSNLSLEQRPGLESVPLYKSVPMFVKSLEEMNFQNFQNITDYYVTTEVQQSVDTKLLNLLRKLTNNATLNSWNVLEFKKMVKYLVVFQRNLSRMDAAIWLTYTNIIMFLNDCRYLRTDQRQLCSEYLVGDSLLKMIDYEEYCVQATVQSPWFTGAAVANYIEYAKLEVGFDSKFSTAMNVFRNVNMTMTQWFQGDSWLSEIYKKGAKQHLGDLKISLAWRDHKFSIDSFEAIHESHTVQLSNETLFDMVHKVRRQFLIDEFNRTKLVQQRSQPALSIPEISGYVEYDRKTHTIVLGYSAIEVQRYNQLEYPSLYGSLGEWIASAMEQVFDFPELKNATCIYPHSFWKYNFLLYSSEYVKCLKRQYEDYNKIFGISDAPLDMIDLETNLPAIIGSDIAFRAYLNLPKQDYKKVYRIEVDVSLTGSQVYWLTSMVFRCGPNRLSPSFLTMAPFYTSQRFSSAFHCNESDKMVSDTKCIFAFPETFL</sequence>
<organism evidence="3 4">
    <name type="scientific">Dendroctonus ponderosae</name>
    <name type="common">Mountain pine beetle</name>
    <dbReference type="NCBI Taxonomy" id="77166"/>
    <lineage>
        <taxon>Eukaryota</taxon>
        <taxon>Metazoa</taxon>
        <taxon>Ecdysozoa</taxon>
        <taxon>Arthropoda</taxon>
        <taxon>Hexapoda</taxon>
        <taxon>Insecta</taxon>
        <taxon>Pterygota</taxon>
        <taxon>Neoptera</taxon>
        <taxon>Endopterygota</taxon>
        <taxon>Coleoptera</taxon>
        <taxon>Polyphaga</taxon>
        <taxon>Cucujiformia</taxon>
        <taxon>Curculionidae</taxon>
        <taxon>Scolytinae</taxon>
        <taxon>Dendroctonus</taxon>
    </lineage>
</organism>
<dbReference type="EnsemblMetazoa" id="XM_019908718.1">
    <property type="protein sequence ID" value="XP_019764277.1"/>
    <property type="gene ID" value="LOC109540362"/>
</dbReference>
<name>A0AAR5PTM1_DENPD</name>
<proteinExistence type="predicted"/>
<evidence type="ECO:0000256" key="1">
    <source>
        <dbReference type="SAM" id="MobiDB-lite"/>
    </source>
</evidence>
<reference evidence="3" key="2">
    <citation type="submission" date="2024-08" db="UniProtKB">
        <authorList>
            <consortium name="EnsemblMetazoa"/>
        </authorList>
    </citation>
    <scope>IDENTIFICATION</scope>
</reference>
<dbReference type="Proteomes" id="UP000019118">
    <property type="component" value="Unassembled WGS sequence"/>
</dbReference>
<dbReference type="PANTHER" id="PTHR11733:SF133">
    <property type="entry name" value="PHOSPHATE-REGULATING NEUTRAL ENDOPEPTIDASE PHEX"/>
    <property type="match status" value="1"/>
</dbReference>
<evidence type="ECO:0000313" key="3">
    <source>
        <dbReference type="EnsemblMetazoa" id="XP_019764277.1"/>
    </source>
</evidence>
<dbReference type="KEGG" id="dpa:109540362"/>
<dbReference type="InterPro" id="IPR000718">
    <property type="entry name" value="Peptidase_M13"/>
</dbReference>
<feature type="region of interest" description="Disordered" evidence="1">
    <location>
        <begin position="22"/>
        <end position="63"/>
    </location>
</feature>
<dbReference type="GO" id="GO:0004222">
    <property type="term" value="F:metalloendopeptidase activity"/>
    <property type="evidence" value="ECO:0007669"/>
    <property type="project" value="InterPro"/>
</dbReference>
<keyword evidence="2" id="KW-0812">Transmembrane</keyword>
<feature type="region of interest" description="Disordered" evidence="1">
    <location>
        <begin position="93"/>
        <end position="148"/>
    </location>
</feature>
<dbReference type="InterPro" id="IPR024079">
    <property type="entry name" value="MetalloPept_cat_dom_sf"/>
</dbReference>
<dbReference type="GO" id="GO:0005886">
    <property type="term" value="C:plasma membrane"/>
    <property type="evidence" value="ECO:0007669"/>
    <property type="project" value="TreeGrafter"/>
</dbReference>
<evidence type="ECO:0008006" key="5">
    <source>
        <dbReference type="Google" id="ProtNLM"/>
    </source>
</evidence>
<dbReference type="Gene3D" id="1.10.1380.10">
    <property type="entry name" value="Neutral endopeptidase , domain2"/>
    <property type="match status" value="1"/>
</dbReference>
<dbReference type="GO" id="GO:0016485">
    <property type="term" value="P:protein processing"/>
    <property type="evidence" value="ECO:0007669"/>
    <property type="project" value="TreeGrafter"/>
</dbReference>
<feature type="compositionally biased region" description="Polar residues" evidence="1">
    <location>
        <begin position="95"/>
        <end position="112"/>
    </location>
</feature>
<dbReference type="PANTHER" id="PTHR11733">
    <property type="entry name" value="ZINC METALLOPROTEASE FAMILY M13 NEPRILYSIN-RELATED"/>
    <property type="match status" value="1"/>
</dbReference>
<feature type="transmembrane region" description="Helical" evidence="2">
    <location>
        <begin position="204"/>
        <end position="225"/>
    </location>
</feature>
<reference evidence="4" key="1">
    <citation type="journal article" date="2013" name="Genome Biol.">
        <title>Draft genome of the mountain pine beetle, Dendroctonus ponderosae Hopkins, a major forest pest.</title>
        <authorList>
            <person name="Keeling C.I."/>
            <person name="Yuen M.M."/>
            <person name="Liao N.Y."/>
            <person name="Docking T.R."/>
            <person name="Chan S.K."/>
            <person name="Taylor G.A."/>
            <person name="Palmquist D.L."/>
            <person name="Jackman S.D."/>
            <person name="Nguyen A."/>
            <person name="Li M."/>
            <person name="Henderson H."/>
            <person name="Janes J.K."/>
            <person name="Zhao Y."/>
            <person name="Pandoh P."/>
            <person name="Moore R."/>
            <person name="Sperling F.A."/>
            <person name="Huber D.P."/>
            <person name="Birol I."/>
            <person name="Jones S.J."/>
            <person name="Bohlmann J."/>
        </authorList>
    </citation>
    <scope>NUCLEOTIDE SEQUENCE</scope>
</reference>
<dbReference type="InterPro" id="IPR042089">
    <property type="entry name" value="Peptidase_M13_dom_2"/>
</dbReference>